<keyword evidence="2 7" id="KW-0378">Hydrolase</keyword>
<comment type="caution">
    <text evidence="10">The sequence shown here is derived from an EMBL/GenBank/DDBJ whole genome shotgun (WGS) entry which is preliminary data.</text>
</comment>
<dbReference type="EMBL" id="JBIGIA010000003">
    <property type="protein sequence ID" value="MFG6456307.1"/>
    <property type="molecule type" value="Genomic_DNA"/>
</dbReference>
<keyword evidence="8" id="KW-0732">Signal</keyword>
<dbReference type="InterPro" id="IPR018087">
    <property type="entry name" value="Glyco_hydro_5_CS"/>
</dbReference>
<dbReference type="Gene3D" id="2.60.40.290">
    <property type="match status" value="1"/>
</dbReference>
<keyword evidence="4 7" id="KW-0119">Carbohydrate metabolism</keyword>
<dbReference type="PANTHER" id="PTHR35923">
    <property type="entry name" value="MAJOR EXTRACELLULAR ENDOGLUCANASE"/>
    <property type="match status" value="1"/>
</dbReference>
<evidence type="ECO:0000313" key="10">
    <source>
        <dbReference type="EMBL" id="MFG6456307.1"/>
    </source>
</evidence>
<dbReference type="InterPro" id="IPR001919">
    <property type="entry name" value="CBD2"/>
</dbReference>
<dbReference type="InterPro" id="IPR008965">
    <property type="entry name" value="CBM2/CBM3_carb-bd_dom_sf"/>
</dbReference>
<evidence type="ECO:0000256" key="3">
    <source>
        <dbReference type="ARBA" id="ARBA00023001"/>
    </source>
</evidence>
<feature type="domain" description="CBM2" evidence="9">
    <location>
        <begin position="22"/>
        <end position="130"/>
    </location>
</feature>
<organism evidence="10 11">
    <name type="scientific">Pelomonas nitida</name>
    <dbReference type="NCBI Taxonomy" id="3299027"/>
    <lineage>
        <taxon>Bacteria</taxon>
        <taxon>Pseudomonadati</taxon>
        <taxon>Pseudomonadota</taxon>
        <taxon>Betaproteobacteria</taxon>
        <taxon>Burkholderiales</taxon>
        <taxon>Sphaerotilaceae</taxon>
        <taxon>Roseateles</taxon>
    </lineage>
</organism>
<evidence type="ECO:0000256" key="4">
    <source>
        <dbReference type="ARBA" id="ARBA00023277"/>
    </source>
</evidence>
<evidence type="ECO:0000256" key="2">
    <source>
        <dbReference type="ARBA" id="ARBA00022801"/>
    </source>
</evidence>
<reference evidence="10 11" key="1">
    <citation type="submission" date="2024-09" db="EMBL/GenBank/DDBJ databases">
        <title>Novel species of the genus Pelomonas and Roseateles isolated from streams.</title>
        <authorList>
            <person name="Lu H."/>
        </authorList>
    </citation>
    <scope>NUCLEOTIDE SEQUENCE [LARGE SCALE GENOMIC DNA]</scope>
    <source>
        <strain evidence="10 11">BYS96W</strain>
    </source>
</reference>
<sequence length="513" mass="55038">MKRFIARLRTLAAAGFGCALLMPTAHAALTLTPKINAWSGGFCVSAMIANTSNAPGGAWTLTFDLPGGQVTSSWNAVFTNSGSTYTAKGLSWNSPPQANQQFEVGFCGNGTAPLTTAFNLTEEGASSGGGGGGGTTPTDDLNIGPKGDFKPPFSVSGNKIVDANGATVSMRGVNWFGFETPDNIAHGLWSRGYKDMIQQMQTLGFNAVRLPFCPKALHATSYTGSVESSLNPDLKGKTPLQAMDRLIGEMASRGMYVLLDHHRPDCNAISTTPQIPGYSLDDWVNDLVFVATRYKNVANVIGIDLKNEPHADYGHGAHWGNGDIATDWKLAAERAGAAVLAANPKALIFVEGISDNGGICESTYGHWWGGNIEPVECYPIDAAKVPRSKLVLSPHIYGPDVAAQAYFQASAGFPDNMPGIWQQQFGRFMGSYAVVLGEFGGRFGGADQVWQTRFVDWLKCKGVRNFFYWSWNPNSGDTGGILQDDWLTVNTGKYNNLKRLWDGSTTNTGICTP</sequence>
<protein>
    <recommendedName>
        <fullName evidence="7">Endoglucanase</fullName>
        <ecNumber evidence="7">3.2.1.4</ecNumber>
    </recommendedName>
</protein>
<dbReference type="RefSeq" id="WP_394487032.1">
    <property type="nucleotide sequence ID" value="NZ_JBIGIA010000003.1"/>
</dbReference>
<evidence type="ECO:0000256" key="6">
    <source>
        <dbReference type="ARBA" id="ARBA00023326"/>
    </source>
</evidence>
<dbReference type="InterPro" id="IPR012291">
    <property type="entry name" value="CBM2_carb-bd_dom_sf"/>
</dbReference>
<keyword evidence="3 7" id="KW-0136">Cellulose degradation</keyword>
<accession>A0ABW7G316</accession>
<gene>
    <name evidence="10" type="ORF">ACG00X_05635</name>
</gene>
<dbReference type="InterPro" id="IPR001547">
    <property type="entry name" value="Glyco_hydro_5"/>
</dbReference>
<evidence type="ECO:0000256" key="1">
    <source>
        <dbReference type="ARBA" id="ARBA00000966"/>
    </source>
</evidence>
<dbReference type="Gene3D" id="3.20.20.80">
    <property type="entry name" value="Glycosidases"/>
    <property type="match status" value="1"/>
</dbReference>
<feature type="signal peptide" evidence="8">
    <location>
        <begin position="1"/>
        <end position="27"/>
    </location>
</feature>
<comment type="similarity">
    <text evidence="7">Belongs to the glycosyl hydrolase 5 (cellulase A) family.</text>
</comment>
<evidence type="ECO:0000256" key="5">
    <source>
        <dbReference type="ARBA" id="ARBA00023295"/>
    </source>
</evidence>
<dbReference type="PANTHER" id="PTHR35923:SF2">
    <property type="entry name" value="ENDOGLUCANASE"/>
    <property type="match status" value="1"/>
</dbReference>
<evidence type="ECO:0000256" key="7">
    <source>
        <dbReference type="RuleBase" id="RU361153"/>
    </source>
</evidence>
<evidence type="ECO:0000313" key="11">
    <source>
        <dbReference type="Proteomes" id="UP001606305"/>
    </source>
</evidence>
<evidence type="ECO:0000256" key="8">
    <source>
        <dbReference type="SAM" id="SignalP"/>
    </source>
</evidence>
<name>A0ABW7G316_9BURK</name>
<keyword evidence="6 7" id="KW-0624">Polysaccharide degradation</keyword>
<proteinExistence type="inferred from homology"/>
<keyword evidence="5 7" id="KW-0326">Glycosidase</keyword>
<dbReference type="SUPFAM" id="SSF51445">
    <property type="entry name" value="(Trans)glycosidases"/>
    <property type="match status" value="1"/>
</dbReference>
<dbReference type="Pfam" id="PF00553">
    <property type="entry name" value="CBM_2"/>
    <property type="match status" value="1"/>
</dbReference>
<dbReference type="Pfam" id="PF00150">
    <property type="entry name" value="Cellulase"/>
    <property type="match status" value="1"/>
</dbReference>
<keyword evidence="11" id="KW-1185">Reference proteome</keyword>
<dbReference type="Proteomes" id="UP001606305">
    <property type="component" value="Unassembled WGS sequence"/>
</dbReference>
<dbReference type="PROSITE" id="PS51173">
    <property type="entry name" value="CBM2"/>
    <property type="match status" value="1"/>
</dbReference>
<dbReference type="SUPFAM" id="SSF49384">
    <property type="entry name" value="Carbohydrate-binding domain"/>
    <property type="match status" value="1"/>
</dbReference>
<comment type="catalytic activity">
    <reaction evidence="1 7">
        <text>Endohydrolysis of (1-&gt;4)-beta-D-glucosidic linkages in cellulose, lichenin and cereal beta-D-glucans.</text>
        <dbReference type="EC" id="3.2.1.4"/>
    </reaction>
</comment>
<evidence type="ECO:0000259" key="9">
    <source>
        <dbReference type="PROSITE" id="PS51173"/>
    </source>
</evidence>
<dbReference type="EC" id="3.2.1.4" evidence="7"/>
<feature type="chain" id="PRO_5045144697" description="Endoglucanase" evidence="8">
    <location>
        <begin position="28"/>
        <end position="513"/>
    </location>
</feature>
<dbReference type="InterPro" id="IPR017853">
    <property type="entry name" value="GH"/>
</dbReference>
<dbReference type="SMART" id="SM00637">
    <property type="entry name" value="CBD_II"/>
    <property type="match status" value="1"/>
</dbReference>
<dbReference type="PROSITE" id="PS00659">
    <property type="entry name" value="GLYCOSYL_HYDROL_F5"/>
    <property type="match status" value="1"/>
</dbReference>